<dbReference type="SUPFAM" id="SSF49313">
    <property type="entry name" value="Cadherin-like"/>
    <property type="match status" value="1"/>
</dbReference>
<organism evidence="2 3">
    <name type="scientific">Pinctada imbricata</name>
    <name type="common">Atlantic pearl-oyster</name>
    <name type="synonym">Pinctada martensii</name>
    <dbReference type="NCBI Taxonomy" id="66713"/>
    <lineage>
        <taxon>Eukaryota</taxon>
        <taxon>Metazoa</taxon>
        <taxon>Spiralia</taxon>
        <taxon>Lophotrochozoa</taxon>
        <taxon>Mollusca</taxon>
        <taxon>Bivalvia</taxon>
        <taxon>Autobranchia</taxon>
        <taxon>Pteriomorphia</taxon>
        <taxon>Pterioida</taxon>
        <taxon>Pterioidea</taxon>
        <taxon>Pteriidae</taxon>
        <taxon>Pinctada</taxon>
    </lineage>
</organism>
<name>A0AA88YS59_PINIB</name>
<evidence type="ECO:0000313" key="2">
    <source>
        <dbReference type="EMBL" id="KAK3104491.1"/>
    </source>
</evidence>
<dbReference type="GO" id="GO:0005509">
    <property type="term" value="F:calcium ion binding"/>
    <property type="evidence" value="ECO:0007669"/>
    <property type="project" value="InterPro"/>
</dbReference>
<gene>
    <name evidence="2" type="ORF">FSP39_003356</name>
</gene>
<feature type="transmembrane region" description="Helical" evidence="1">
    <location>
        <begin position="257"/>
        <end position="286"/>
    </location>
</feature>
<evidence type="ECO:0000256" key="1">
    <source>
        <dbReference type="SAM" id="Phobius"/>
    </source>
</evidence>
<reference evidence="2" key="1">
    <citation type="submission" date="2019-08" db="EMBL/GenBank/DDBJ databases">
        <title>The improved chromosome-level genome for the pearl oyster Pinctada fucata martensii using PacBio sequencing and Hi-C.</title>
        <authorList>
            <person name="Zheng Z."/>
        </authorList>
    </citation>
    <scope>NUCLEOTIDE SEQUENCE</scope>
    <source>
        <strain evidence="2">ZZ-2019</strain>
        <tissue evidence="2">Adductor muscle</tissue>
    </source>
</reference>
<evidence type="ECO:0000313" key="3">
    <source>
        <dbReference type="Proteomes" id="UP001186944"/>
    </source>
</evidence>
<keyword evidence="3" id="KW-1185">Reference proteome</keyword>
<comment type="caution">
    <text evidence="2">The sequence shown here is derived from an EMBL/GenBank/DDBJ whole genome shotgun (WGS) entry which is preliminary data.</text>
</comment>
<keyword evidence="1" id="KW-1133">Transmembrane helix</keyword>
<dbReference type="AlphaFoldDB" id="A0AA88YS59"/>
<evidence type="ECO:0008006" key="4">
    <source>
        <dbReference type="Google" id="ProtNLM"/>
    </source>
</evidence>
<protein>
    <recommendedName>
        <fullName evidence="4">Cadherin domain-containing protein</fullName>
    </recommendedName>
</protein>
<proteinExistence type="predicted"/>
<accession>A0AA88YS59</accession>
<sequence length="291" mass="32740">MYFSYLVFIFVHEHRRRVQLAKQGKLTPPGHLVSPLACYGLTMLNLVLYYSELTLTDVVYNSSLPDNAPVGYTFMTFNLTDIDFEEITYNFTHSYLSVNETSNEIILTTALPRDNSLGSSTLTLVAYDTCQHTVSVTFSVSIYNEVPSINNLPATLSLPESTPNSTRLFELDTSDLSGDPVCCVLSDVIPRTDNFVLEYDNVTEKYYVYTSTTAQFGYWKSTSYQLVICCDDGHIYTKQTLTLKIPKPKTRSVPPRWIYLAIGLSMIPITVSFCIAGGILIMTFLLEDYAT</sequence>
<keyword evidence="1" id="KW-0472">Membrane</keyword>
<dbReference type="Proteomes" id="UP001186944">
    <property type="component" value="Unassembled WGS sequence"/>
</dbReference>
<dbReference type="InterPro" id="IPR015919">
    <property type="entry name" value="Cadherin-like_sf"/>
</dbReference>
<dbReference type="GO" id="GO:0016020">
    <property type="term" value="C:membrane"/>
    <property type="evidence" value="ECO:0007669"/>
    <property type="project" value="InterPro"/>
</dbReference>
<dbReference type="Gene3D" id="2.60.40.60">
    <property type="entry name" value="Cadherins"/>
    <property type="match status" value="1"/>
</dbReference>
<keyword evidence="1" id="KW-0812">Transmembrane</keyword>
<dbReference type="EMBL" id="VSWD01000004">
    <property type="protein sequence ID" value="KAK3104491.1"/>
    <property type="molecule type" value="Genomic_DNA"/>
</dbReference>
<dbReference type="CDD" id="cd11304">
    <property type="entry name" value="Cadherin_repeat"/>
    <property type="match status" value="1"/>
</dbReference>